<dbReference type="AlphaFoldDB" id="A0AAP9WH50"/>
<dbReference type="EMBL" id="CP043886">
    <property type="protein sequence ID" value="QOI44975.1"/>
    <property type="molecule type" value="Genomic_DNA"/>
</dbReference>
<sequence length="388" mass="45055">MGFFDDKKYLVNLRLRKKIFITLLLAIYSCSFYKEEKGWKESFHLNKSIFEIGSKLDVSASSFYGELDISKLKSLKLDKDYQGVMADFLNSEGLYNFSKTEEFNSRKNVAKLTERYDLLYPLLILIPKKMKIKFKSNSIYKKSGGLFSNRLSNNLTCKITDKFYLKELDRDLFKKDVKYLEKTMKQNGISELILDFDKIDEAIMDSNCSSIDNISDRGNCVYNGLYNNSWRIMFQENFPVVVATCHEKESIIYSKLKTQDYFYEETTNLSWQKCPFGLNGLQCEKGKLNQLTIDQAISLCKNINPINQWRLPTLEELWKFNNFITDSDSGAEVKKIYKDNSISLLHSQDLFIGENEIPSHFAKGIEGGYEVVNNENTLPFVCVSEYIE</sequence>
<dbReference type="RefSeq" id="WP_192505722.1">
    <property type="nucleotide sequence ID" value="NZ_CP043886.1"/>
</dbReference>
<keyword evidence="1" id="KW-0614">Plasmid</keyword>
<reference evidence="1" key="1">
    <citation type="submission" date="2019-09" db="EMBL/GenBank/DDBJ databases">
        <title>Comparative Genomics of Leptospira interrogans Reveals Genome Plasticity - A Common Adaptive Strategy for Survival in Various Hosts.</title>
        <authorList>
            <person name="Ramli S.R."/>
            <person name="Bunk B."/>
            <person name="Goris M."/>
            <person name="Bhuju S."/>
            <person name="Jarek M."/>
            <person name="Sproer C."/>
            <person name="Mustakim S."/>
            <person name="Strommenger B."/>
            <person name="Pessler F."/>
        </authorList>
    </citation>
    <scope>NUCLEOTIDE SEQUENCE</scope>
    <source>
        <strain evidence="1">782</strain>
        <plasmid evidence="1">p1</plasmid>
    </source>
</reference>
<gene>
    <name evidence="1" type="ORF">Lepto782_22530</name>
</gene>
<protein>
    <submittedName>
        <fullName evidence="1">DUF1566 domain-containing protein</fullName>
    </submittedName>
</protein>
<geneLocation type="plasmid" evidence="1 2">
    <name>p1</name>
</geneLocation>
<name>A0AAP9WH50_LEPIR</name>
<dbReference type="Proteomes" id="UP000663124">
    <property type="component" value="Plasmid p1"/>
</dbReference>
<accession>A0AAP9WH50</accession>
<evidence type="ECO:0000313" key="2">
    <source>
        <dbReference type="Proteomes" id="UP000663124"/>
    </source>
</evidence>
<organism evidence="1 2">
    <name type="scientific">Leptospira interrogans serovar Canicola</name>
    <dbReference type="NCBI Taxonomy" id="211880"/>
    <lineage>
        <taxon>Bacteria</taxon>
        <taxon>Pseudomonadati</taxon>
        <taxon>Spirochaetota</taxon>
        <taxon>Spirochaetia</taxon>
        <taxon>Leptospirales</taxon>
        <taxon>Leptospiraceae</taxon>
        <taxon>Leptospira</taxon>
    </lineage>
</organism>
<evidence type="ECO:0000313" key="1">
    <source>
        <dbReference type="EMBL" id="QOI44975.1"/>
    </source>
</evidence>
<proteinExistence type="predicted"/>
<dbReference type="PROSITE" id="PS51257">
    <property type="entry name" value="PROKAR_LIPOPROTEIN"/>
    <property type="match status" value="1"/>
</dbReference>